<dbReference type="GO" id="GO:0005737">
    <property type="term" value="C:cytoplasm"/>
    <property type="evidence" value="ECO:0000318"/>
    <property type="project" value="GO_Central"/>
</dbReference>
<dbReference type="Pfam" id="PF13639">
    <property type="entry name" value="zf-RING_2"/>
    <property type="match status" value="1"/>
</dbReference>
<sequence>MPTTLEDAISLMDEELKQVDPVVPSLGKITAAYMFGAAEALRANPNGPQEKLTFTNLLRVNDEAGDLELEILENIVSEIRNKLENSLRPQASLVDSFKLVVAADTKEDICVICMSGLSNGASNIREMPCLHQYHEECICKWLGCNQSCPICRYSLCSK</sequence>
<dbReference type="GO" id="GO:0061630">
    <property type="term" value="F:ubiquitin protein ligase activity"/>
    <property type="evidence" value="ECO:0000318"/>
    <property type="project" value="GO_Central"/>
</dbReference>
<organism evidence="6 7">
    <name type="scientific">Amborella trichopoda</name>
    <dbReference type="NCBI Taxonomy" id="13333"/>
    <lineage>
        <taxon>Eukaryota</taxon>
        <taxon>Viridiplantae</taxon>
        <taxon>Streptophyta</taxon>
        <taxon>Embryophyta</taxon>
        <taxon>Tracheophyta</taxon>
        <taxon>Spermatophyta</taxon>
        <taxon>Magnoliopsida</taxon>
        <taxon>Amborellales</taxon>
        <taxon>Amborellaceae</taxon>
        <taxon>Amborella</taxon>
    </lineage>
</organism>
<dbReference type="InterPro" id="IPR001841">
    <property type="entry name" value="Znf_RING"/>
</dbReference>
<evidence type="ECO:0000256" key="1">
    <source>
        <dbReference type="ARBA" id="ARBA00022723"/>
    </source>
</evidence>
<dbReference type="KEGG" id="atr:18444366"/>
<dbReference type="Gene3D" id="3.30.40.10">
    <property type="entry name" value="Zinc/RING finger domain, C3HC4 (zinc finger)"/>
    <property type="match status" value="1"/>
</dbReference>
<dbReference type="PROSITE" id="PS50089">
    <property type="entry name" value="ZF_RING_2"/>
    <property type="match status" value="1"/>
</dbReference>
<keyword evidence="3" id="KW-0862">Zinc</keyword>
<feature type="domain" description="RING-type" evidence="5">
    <location>
        <begin position="110"/>
        <end position="152"/>
    </location>
</feature>
<dbReference type="SMART" id="SM00184">
    <property type="entry name" value="RING"/>
    <property type="match status" value="1"/>
</dbReference>
<gene>
    <name evidence="6" type="ORF">AMTR_s00030p00135000</name>
</gene>
<keyword evidence="2 4" id="KW-0863">Zinc-finger</keyword>
<dbReference type="eggNOG" id="KOG4628">
    <property type="taxonomic scope" value="Eukaryota"/>
</dbReference>
<dbReference type="PANTHER" id="PTHR15710:SF243">
    <property type="entry name" value="E3 UBIQUITIN-PROTEIN LIGASE PRAJA-2 ISOFORM X1"/>
    <property type="match status" value="1"/>
</dbReference>
<dbReference type="SUPFAM" id="SSF57850">
    <property type="entry name" value="RING/U-box"/>
    <property type="match status" value="1"/>
</dbReference>
<dbReference type="Proteomes" id="UP000017836">
    <property type="component" value="Unassembled WGS sequence"/>
</dbReference>
<dbReference type="GO" id="GO:0008270">
    <property type="term" value="F:zinc ion binding"/>
    <property type="evidence" value="ECO:0007669"/>
    <property type="project" value="UniProtKB-KW"/>
</dbReference>
<accession>U5D6V4</accession>
<keyword evidence="7" id="KW-1185">Reference proteome</keyword>
<proteinExistence type="predicted"/>
<dbReference type="HOGENOM" id="CLU_101534_0_0_1"/>
<evidence type="ECO:0000256" key="2">
    <source>
        <dbReference type="ARBA" id="ARBA00022771"/>
    </source>
</evidence>
<dbReference type="EMBL" id="KI392485">
    <property type="protein sequence ID" value="ERN16068.1"/>
    <property type="molecule type" value="Genomic_DNA"/>
</dbReference>
<evidence type="ECO:0000313" key="7">
    <source>
        <dbReference type="Proteomes" id="UP000017836"/>
    </source>
</evidence>
<dbReference type="PANTHER" id="PTHR15710">
    <property type="entry name" value="E3 UBIQUITIN-PROTEIN LIGASE PRAJA"/>
    <property type="match status" value="1"/>
</dbReference>
<evidence type="ECO:0000259" key="5">
    <source>
        <dbReference type="PROSITE" id="PS50089"/>
    </source>
</evidence>
<name>U5D6V4_AMBTC</name>
<protein>
    <recommendedName>
        <fullName evidence="5">RING-type domain-containing protein</fullName>
    </recommendedName>
</protein>
<evidence type="ECO:0000313" key="6">
    <source>
        <dbReference type="EMBL" id="ERN16068.1"/>
    </source>
</evidence>
<dbReference type="STRING" id="13333.U5D6V4"/>
<dbReference type="AlphaFoldDB" id="U5D6V4"/>
<dbReference type="Gramene" id="ERN16068">
    <property type="protein sequence ID" value="ERN16068"/>
    <property type="gene ID" value="AMTR_s00030p00135000"/>
</dbReference>
<dbReference type="OrthoDB" id="8062037at2759"/>
<dbReference type="InterPro" id="IPR013083">
    <property type="entry name" value="Znf_RING/FYVE/PHD"/>
</dbReference>
<dbReference type="GO" id="GO:0016567">
    <property type="term" value="P:protein ubiquitination"/>
    <property type="evidence" value="ECO:0000318"/>
    <property type="project" value="GO_Central"/>
</dbReference>
<evidence type="ECO:0000256" key="4">
    <source>
        <dbReference type="PROSITE-ProRule" id="PRU00175"/>
    </source>
</evidence>
<reference evidence="7" key="1">
    <citation type="journal article" date="2013" name="Science">
        <title>The Amborella genome and the evolution of flowering plants.</title>
        <authorList>
            <consortium name="Amborella Genome Project"/>
        </authorList>
    </citation>
    <scope>NUCLEOTIDE SEQUENCE [LARGE SCALE GENOMIC DNA]</scope>
</reference>
<evidence type="ECO:0000256" key="3">
    <source>
        <dbReference type="ARBA" id="ARBA00022833"/>
    </source>
</evidence>
<keyword evidence="1" id="KW-0479">Metal-binding</keyword>